<dbReference type="PANTHER" id="PTHR43657:SF1">
    <property type="entry name" value="ALTERED INHERITANCE OF MITOCHONDRIA PROTEIN 24, MITOCHONDRIAL"/>
    <property type="match status" value="1"/>
</dbReference>
<dbReference type="Pfam" id="PF01987">
    <property type="entry name" value="AIM24"/>
    <property type="match status" value="1"/>
</dbReference>
<protein>
    <submittedName>
        <fullName evidence="1">TIGR00266 family protein</fullName>
    </submittedName>
</protein>
<proteinExistence type="predicted"/>
<dbReference type="Gene3D" id="3.60.160.10">
    <property type="entry name" value="Mitochondrial biogenesis AIM24"/>
    <property type="match status" value="1"/>
</dbReference>
<sequence length="234" mass="24896">MDARILGTVMPVLEVTLNPGDSVVAEAGQLSWMTDSIRLHTSTRGVSGGVLGTMRRAIAGAGLFMTEYTAARRPGTVAFAAKLPGRIVPVTVERGVEYLLHRHGFLCASGDVRVTLSFQRRLGAGIFGGAGFTLQRVSGTGAAWAELSGEIVQYDLAPGETLRVHPGHVGMFDATVSFDITVMRGIRNILFGGDGLFLAALTGPGRVWLQSMTIANLAHAITPYLPPPEPDRQR</sequence>
<dbReference type="Proteomes" id="UP000500953">
    <property type="component" value="Chromosome"/>
</dbReference>
<evidence type="ECO:0000313" key="1">
    <source>
        <dbReference type="EMBL" id="QIS18722.1"/>
    </source>
</evidence>
<dbReference type="PANTHER" id="PTHR43657">
    <property type="entry name" value="TRYPTOPHAN RNA-BINDING ATTENUATOR PROTEIN-LIKE PROTEIN"/>
    <property type="match status" value="1"/>
</dbReference>
<dbReference type="InterPro" id="IPR036983">
    <property type="entry name" value="AIM24_sf"/>
</dbReference>
<evidence type="ECO:0000313" key="2">
    <source>
        <dbReference type="Proteomes" id="UP000500953"/>
    </source>
</evidence>
<dbReference type="SUPFAM" id="SSF51219">
    <property type="entry name" value="TRAP-like"/>
    <property type="match status" value="1"/>
</dbReference>
<accession>A0A6G9YZU0</accession>
<dbReference type="EMBL" id="CP046173">
    <property type="protein sequence ID" value="QIS18722.1"/>
    <property type="molecule type" value="Genomic_DNA"/>
</dbReference>
<organism evidence="1 2">
    <name type="scientific">Nocardia terpenica</name>
    <dbReference type="NCBI Taxonomy" id="455432"/>
    <lineage>
        <taxon>Bacteria</taxon>
        <taxon>Bacillati</taxon>
        <taxon>Actinomycetota</taxon>
        <taxon>Actinomycetes</taxon>
        <taxon>Mycobacteriales</taxon>
        <taxon>Nocardiaceae</taxon>
        <taxon>Nocardia</taxon>
    </lineage>
</organism>
<dbReference type="InterPro" id="IPR016031">
    <property type="entry name" value="Trp_RNA-bd_attenuator-like_dom"/>
</dbReference>
<dbReference type="NCBIfam" id="TIGR00266">
    <property type="entry name" value="TIGR00266 family protein"/>
    <property type="match status" value="1"/>
</dbReference>
<dbReference type="RefSeq" id="WP_167486043.1">
    <property type="nucleotide sequence ID" value="NZ_CP046173.1"/>
</dbReference>
<dbReference type="AlphaFoldDB" id="A0A6G9YZU0"/>
<reference evidence="1 2" key="1">
    <citation type="journal article" date="2019" name="ACS Chem. Biol.">
        <title>Identification and Mobilization of a Cryptic Antibiotic Biosynthesis Gene Locus from a Human-Pathogenic Nocardia Isolate.</title>
        <authorList>
            <person name="Herisse M."/>
            <person name="Ishida K."/>
            <person name="Porter J.L."/>
            <person name="Howden B."/>
            <person name="Hertweck C."/>
            <person name="Stinear T.P."/>
            <person name="Pidot S.J."/>
        </authorList>
    </citation>
    <scope>NUCLEOTIDE SEQUENCE [LARGE SCALE GENOMIC DNA]</scope>
    <source>
        <strain evidence="1 2">AUSMDU00012715</strain>
    </source>
</reference>
<gene>
    <name evidence="1" type="ORF">F6W96_10905</name>
</gene>
<name>A0A6G9YZU0_9NOCA</name>
<dbReference type="InterPro" id="IPR002838">
    <property type="entry name" value="AIM24"/>
</dbReference>